<evidence type="ECO:0000313" key="1">
    <source>
        <dbReference type="EMBL" id="PWN49243.1"/>
    </source>
</evidence>
<evidence type="ECO:0000313" key="2">
    <source>
        <dbReference type="Proteomes" id="UP000245626"/>
    </source>
</evidence>
<sequence length="460" mass="51222">MVDSRYDSDSTSRASGSGRLGGGRSKLAAIGRARLDSEGKEISKDGHGHVDDDDQDQLDLVEEADRTPSIKRDGGRIRRRGGGGKGRNRIGDSPVPHRSSHPTIQGCRSVYCYERLNHIEEGSYGVVFRARDKETGEIVALKKLKMDKEKNGFPITSLREIRTLMEARHPNVVQVKEIVVGDTLTQIFIVMEFVEHDLKTLLSNMRTPFLQSEIKTLMRQLLSAIDLLHSNWIIHRDLKTSNLLMNNRGMMKLADFGLARMFGDPVGDMTQLVVTLWYRAPELLLGVKEYGTAIDMWSVGCIFAELILKEPLLTGKNESDQILRIFKLLGQPDEASWPGYSSLPSVSSLSIPSSIALPSSDLTTKSRLRSRFRYSTENTLDLLSGLLCYDPSRRLTAADALRHDYFKESPLPAHPDTFGSFPSVAAGEKGGFEKVAYSPPAPQPRLGDQKLAYQLEFDLS</sequence>
<name>A0ACD0NTV3_9BASI</name>
<organism evidence="1 2">
    <name type="scientific">Violaceomyces palustris</name>
    <dbReference type="NCBI Taxonomy" id="1673888"/>
    <lineage>
        <taxon>Eukaryota</taxon>
        <taxon>Fungi</taxon>
        <taxon>Dikarya</taxon>
        <taxon>Basidiomycota</taxon>
        <taxon>Ustilaginomycotina</taxon>
        <taxon>Ustilaginomycetes</taxon>
        <taxon>Violaceomycetales</taxon>
        <taxon>Violaceomycetaceae</taxon>
        <taxon>Violaceomyces</taxon>
    </lineage>
</organism>
<dbReference type="EMBL" id="KZ820077">
    <property type="protein sequence ID" value="PWN49243.1"/>
    <property type="molecule type" value="Genomic_DNA"/>
</dbReference>
<keyword evidence="2" id="KW-1185">Reference proteome</keyword>
<proteinExistence type="predicted"/>
<accession>A0ACD0NTV3</accession>
<reference evidence="1 2" key="1">
    <citation type="journal article" date="2018" name="Mol. Biol. Evol.">
        <title>Broad Genomic Sampling Reveals a Smut Pathogenic Ancestry of the Fungal Clade Ustilaginomycotina.</title>
        <authorList>
            <person name="Kijpornyongpan T."/>
            <person name="Mondo S.J."/>
            <person name="Barry K."/>
            <person name="Sandor L."/>
            <person name="Lee J."/>
            <person name="Lipzen A."/>
            <person name="Pangilinan J."/>
            <person name="LaButti K."/>
            <person name="Hainaut M."/>
            <person name="Henrissat B."/>
            <person name="Grigoriev I.V."/>
            <person name="Spatafora J.W."/>
            <person name="Aime M.C."/>
        </authorList>
    </citation>
    <scope>NUCLEOTIDE SEQUENCE [LARGE SCALE GENOMIC DNA]</scope>
    <source>
        <strain evidence="1 2">SA 807</strain>
    </source>
</reference>
<protein>
    <submittedName>
        <fullName evidence="1">Pkinase-domain-containing protein</fullName>
    </submittedName>
</protein>
<gene>
    <name evidence="1" type="ORF">IE53DRAFT_317977</name>
</gene>
<dbReference type="Proteomes" id="UP000245626">
    <property type="component" value="Unassembled WGS sequence"/>
</dbReference>